<reference evidence="1" key="1">
    <citation type="submission" date="2014-11" db="EMBL/GenBank/DDBJ databases">
        <authorList>
            <person name="Amaro Gonzalez C."/>
        </authorList>
    </citation>
    <scope>NUCLEOTIDE SEQUENCE</scope>
</reference>
<name>A0A0E9V788_ANGAN</name>
<organism evidence="1">
    <name type="scientific">Anguilla anguilla</name>
    <name type="common">European freshwater eel</name>
    <name type="synonym">Muraena anguilla</name>
    <dbReference type="NCBI Taxonomy" id="7936"/>
    <lineage>
        <taxon>Eukaryota</taxon>
        <taxon>Metazoa</taxon>
        <taxon>Chordata</taxon>
        <taxon>Craniata</taxon>
        <taxon>Vertebrata</taxon>
        <taxon>Euteleostomi</taxon>
        <taxon>Actinopterygii</taxon>
        <taxon>Neopterygii</taxon>
        <taxon>Teleostei</taxon>
        <taxon>Anguilliformes</taxon>
        <taxon>Anguillidae</taxon>
        <taxon>Anguilla</taxon>
    </lineage>
</organism>
<dbReference type="EMBL" id="GBXM01035272">
    <property type="protein sequence ID" value="JAH73305.1"/>
    <property type="molecule type" value="Transcribed_RNA"/>
</dbReference>
<protein>
    <submittedName>
        <fullName evidence="1">Uncharacterized protein</fullName>
    </submittedName>
</protein>
<dbReference type="AlphaFoldDB" id="A0A0E9V788"/>
<proteinExistence type="predicted"/>
<evidence type="ECO:0000313" key="1">
    <source>
        <dbReference type="EMBL" id="JAH73305.1"/>
    </source>
</evidence>
<sequence length="46" mass="5314">MWICLVKCFPATLSLRARCSEYTALVSVPYWNECFCLFHCPTLIAL</sequence>
<accession>A0A0E9V788</accession>
<reference evidence="1" key="2">
    <citation type="journal article" date="2015" name="Fish Shellfish Immunol.">
        <title>Early steps in the European eel (Anguilla anguilla)-Vibrio vulnificus interaction in the gills: Role of the RtxA13 toxin.</title>
        <authorList>
            <person name="Callol A."/>
            <person name="Pajuelo D."/>
            <person name="Ebbesson L."/>
            <person name="Teles M."/>
            <person name="MacKenzie S."/>
            <person name="Amaro C."/>
        </authorList>
    </citation>
    <scope>NUCLEOTIDE SEQUENCE</scope>
</reference>